<feature type="region of interest" description="Disordered" evidence="1">
    <location>
        <begin position="66"/>
        <end position="95"/>
    </location>
</feature>
<name>A0A177CB35_9PLEO</name>
<dbReference type="InParanoid" id="A0A177CB35"/>
<dbReference type="AlphaFoldDB" id="A0A177CB35"/>
<evidence type="ECO:0000313" key="3">
    <source>
        <dbReference type="Proteomes" id="UP000077069"/>
    </source>
</evidence>
<feature type="compositionally biased region" description="Low complexity" evidence="1">
    <location>
        <begin position="72"/>
        <end position="92"/>
    </location>
</feature>
<sequence>MRISSRFFRIHCGIRDWNIRGASRLVHSLLRSLLGPAWVAVGTVTSSMPNQRIFIIARFGHRPWNPAPPSSPASASASSASSPSARPNSAPNTAIRVAVTRRPKSSIPSIQKCIDSAQDNSHGARRVVPSVVLIETHLDFHCHHFKRVGWVA</sequence>
<dbReference type="Proteomes" id="UP000077069">
    <property type="component" value="Unassembled WGS sequence"/>
</dbReference>
<keyword evidence="3" id="KW-1185">Reference proteome</keyword>
<evidence type="ECO:0000313" key="2">
    <source>
        <dbReference type="EMBL" id="OAG04401.1"/>
    </source>
</evidence>
<organism evidence="2 3">
    <name type="scientific">Paraphaeosphaeria sporulosa</name>
    <dbReference type="NCBI Taxonomy" id="1460663"/>
    <lineage>
        <taxon>Eukaryota</taxon>
        <taxon>Fungi</taxon>
        <taxon>Dikarya</taxon>
        <taxon>Ascomycota</taxon>
        <taxon>Pezizomycotina</taxon>
        <taxon>Dothideomycetes</taxon>
        <taxon>Pleosporomycetidae</taxon>
        <taxon>Pleosporales</taxon>
        <taxon>Massarineae</taxon>
        <taxon>Didymosphaeriaceae</taxon>
        <taxon>Paraphaeosphaeria</taxon>
    </lineage>
</organism>
<dbReference type="GeneID" id="28770891"/>
<dbReference type="EMBL" id="KV441553">
    <property type="protein sequence ID" value="OAG04401.1"/>
    <property type="molecule type" value="Genomic_DNA"/>
</dbReference>
<dbReference type="RefSeq" id="XP_018034766.1">
    <property type="nucleotide sequence ID" value="XM_018187405.1"/>
</dbReference>
<evidence type="ECO:0000256" key="1">
    <source>
        <dbReference type="SAM" id="MobiDB-lite"/>
    </source>
</evidence>
<gene>
    <name evidence="2" type="ORF">CC84DRAFT_791579</name>
</gene>
<accession>A0A177CB35</accession>
<proteinExistence type="predicted"/>
<reference evidence="2 3" key="1">
    <citation type="submission" date="2016-05" db="EMBL/GenBank/DDBJ databases">
        <title>Comparative analysis of secretome profiles of manganese(II)-oxidizing ascomycete fungi.</title>
        <authorList>
            <consortium name="DOE Joint Genome Institute"/>
            <person name="Zeiner C.A."/>
            <person name="Purvine S.O."/>
            <person name="Zink E.M."/>
            <person name="Wu S."/>
            <person name="Pasa-Tolic L."/>
            <person name="Chaput D.L."/>
            <person name="Haridas S."/>
            <person name="Grigoriev I.V."/>
            <person name="Santelli C.M."/>
            <person name="Hansel C.M."/>
        </authorList>
    </citation>
    <scope>NUCLEOTIDE SEQUENCE [LARGE SCALE GENOMIC DNA]</scope>
    <source>
        <strain evidence="2 3">AP3s5-JAC2a</strain>
    </source>
</reference>
<protein>
    <submittedName>
        <fullName evidence="2">Uncharacterized protein</fullName>
    </submittedName>
</protein>